<dbReference type="GO" id="GO:0005829">
    <property type="term" value="C:cytosol"/>
    <property type="evidence" value="ECO:0007669"/>
    <property type="project" value="TreeGrafter"/>
</dbReference>
<dbReference type="Pfam" id="PF00491">
    <property type="entry name" value="Arginase"/>
    <property type="match status" value="1"/>
</dbReference>
<dbReference type="GO" id="GO:0004053">
    <property type="term" value="F:arginase activity"/>
    <property type="evidence" value="ECO:0007669"/>
    <property type="project" value="TreeGrafter"/>
</dbReference>
<evidence type="ECO:0000256" key="2">
    <source>
        <dbReference type="ARBA" id="ARBA00022801"/>
    </source>
</evidence>
<evidence type="ECO:0000256" key="3">
    <source>
        <dbReference type="ARBA" id="ARBA00023211"/>
    </source>
</evidence>
<dbReference type="InterPro" id="IPR006035">
    <property type="entry name" value="Ureohydrolase"/>
</dbReference>
<accession>A0A1M7QGQ1</accession>
<dbReference type="PRINTS" id="PR00116">
    <property type="entry name" value="ARGINASE"/>
</dbReference>
<keyword evidence="3" id="KW-0464">Manganese</keyword>
<dbReference type="RefSeq" id="WP_073258353.1">
    <property type="nucleotide sequence ID" value="NZ_FRCS01000004.1"/>
</dbReference>
<dbReference type="EMBL" id="FRCS01000004">
    <property type="protein sequence ID" value="SHN29871.1"/>
    <property type="molecule type" value="Genomic_DNA"/>
</dbReference>
<dbReference type="GO" id="GO:0030145">
    <property type="term" value="F:manganese ion binding"/>
    <property type="evidence" value="ECO:0007669"/>
    <property type="project" value="TreeGrafter"/>
</dbReference>
<keyword evidence="1" id="KW-0479">Metal-binding</keyword>
<evidence type="ECO:0000313" key="7">
    <source>
        <dbReference type="Proteomes" id="UP000184440"/>
    </source>
</evidence>
<dbReference type="PANTHER" id="PTHR43782">
    <property type="entry name" value="ARGINASE"/>
    <property type="match status" value="1"/>
</dbReference>
<reference evidence="6 7" key="1">
    <citation type="submission" date="2016-11" db="EMBL/GenBank/DDBJ databases">
        <authorList>
            <person name="Jaros S."/>
            <person name="Januszkiewicz K."/>
            <person name="Wedrychowicz H."/>
        </authorList>
    </citation>
    <scope>NUCLEOTIDE SEQUENCE [LARGE SCALE GENOMIC DNA]</scope>
    <source>
        <strain evidence="6 7">DSM 46144</strain>
    </source>
</reference>
<dbReference type="AlphaFoldDB" id="A0A1M7QGQ1"/>
<evidence type="ECO:0000313" key="6">
    <source>
        <dbReference type="EMBL" id="SHN29871.1"/>
    </source>
</evidence>
<comment type="similarity">
    <text evidence="4">Belongs to the arginase family.</text>
</comment>
<keyword evidence="7" id="KW-1185">Reference proteome</keyword>
<dbReference type="PROSITE" id="PS51409">
    <property type="entry name" value="ARGINASE_2"/>
    <property type="match status" value="1"/>
</dbReference>
<keyword evidence="2" id="KW-0378">Hydrolase</keyword>
<dbReference type="Gene3D" id="3.40.800.10">
    <property type="entry name" value="Ureohydrolase domain"/>
    <property type="match status" value="1"/>
</dbReference>
<dbReference type="Proteomes" id="UP000184440">
    <property type="component" value="Unassembled WGS sequence"/>
</dbReference>
<proteinExistence type="inferred from homology"/>
<evidence type="ECO:0000256" key="5">
    <source>
        <dbReference type="SAM" id="MobiDB-lite"/>
    </source>
</evidence>
<dbReference type="CDD" id="cd09999">
    <property type="entry name" value="Arginase-like_1"/>
    <property type="match status" value="1"/>
</dbReference>
<sequence>MAFSVLGAPTTAGSHNAGQETAPRVLREAGLLDALKARGLDVHDAGDTPPMAYQPQGVGVVARDLARVTEQAAAVARGVAAIAREGRVPLVLGGDCSIEVGVVAGLIDAGRDPVLAYFDGDLDLSTPADSTSGVLDSMVLAHLLGLADTGLSRLGPRFPLLAPDRVLAVGFHPVEASPAHHAWLKSSAVTALPVTELDGTASQIRAAVDPLAARGPVLVHFDVDVIDSGDFPLANFPHFNGGLTADAAFAVLGALCDVPDLAAVVVTEVNPNNDVDGTLIRRLVNGLVDALS</sequence>
<dbReference type="SUPFAM" id="SSF52768">
    <property type="entry name" value="Arginase/deacetylase"/>
    <property type="match status" value="1"/>
</dbReference>
<name>A0A1M7QGQ1_9ACTN</name>
<dbReference type="PANTHER" id="PTHR43782:SF3">
    <property type="entry name" value="ARGINASE"/>
    <property type="match status" value="1"/>
</dbReference>
<dbReference type="STRING" id="134849.SAMN05443668_104619"/>
<evidence type="ECO:0000256" key="4">
    <source>
        <dbReference type="PROSITE-ProRule" id="PRU00742"/>
    </source>
</evidence>
<evidence type="ECO:0000256" key="1">
    <source>
        <dbReference type="ARBA" id="ARBA00022723"/>
    </source>
</evidence>
<gene>
    <name evidence="6" type="ORF">SAMN05443668_104619</name>
</gene>
<protein>
    <submittedName>
        <fullName evidence="6">Arginase</fullName>
    </submittedName>
</protein>
<dbReference type="OrthoDB" id="7331788at2"/>
<feature type="region of interest" description="Disordered" evidence="5">
    <location>
        <begin position="1"/>
        <end position="22"/>
    </location>
</feature>
<dbReference type="InterPro" id="IPR023696">
    <property type="entry name" value="Ureohydrolase_dom_sf"/>
</dbReference>
<organism evidence="6 7">
    <name type="scientific">Cryptosporangium aurantiacum</name>
    <dbReference type="NCBI Taxonomy" id="134849"/>
    <lineage>
        <taxon>Bacteria</taxon>
        <taxon>Bacillati</taxon>
        <taxon>Actinomycetota</taxon>
        <taxon>Actinomycetes</taxon>
        <taxon>Cryptosporangiales</taxon>
        <taxon>Cryptosporangiaceae</taxon>
        <taxon>Cryptosporangium</taxon>
    </lineage>
</organism>
<dbReference type="PIRSF" id="PIRSF036979">
    <property type="entry name" value="Arginase"/>
    <property type="match status" value="1"/>
</dbReference>